<dbReference type="SUPFAM" id="SSF81901">
    <property type="entry name" value="HCP-like"/>
    <property type="match status" value="1"/>
</dbReference>
<reference evidence="2 3" key="1">
    <citation type="submission" date="2021-03" db="EMBL/GenBank/DDBJ databases">
        <title>Genomic Encyclopedia of Type Strains, Phase IV (KMG-IV): sequencing the most valuable type-strain genomes for metagenomic binning, comparative biology and taxonomic classification.</title>
        <authorList>
            <person name="Goeker M."/>
        </authorList>
    </citation>
    <scope>NUCLEOTIDE SEQUENCE [LARGE SCALE GENOMIC DNA]</scope>
    <source>
        <strain evidence="2 3">DSM 13372</strain>
    </source>
</reference>
<dbReference type="InterPro" id="IPR011990">
    <property type="entry name" value="TPR-like_helical_dom_sf"/>
</dbReference>
<keyword evidence="1" id="KW-0732">Signal</keyword>
<accession>A0ABS4QYS7</accession>
<dbReference type="InterPro" id="IPR006597">
    <property type="entry name" value="Sel1-like"/>
</dbReference>
<evidence type="ECO:0000256" key="1">
    <source>
        <dbReference type="SAM" id="SignalP"/>
    </source>
</evidence>
<keyword evidence="3" id="KW-1185">Reference proteome</keyword>
<dbReference type="InterPro" id="IPR052945">
    <property type="entry name" value="Mitotic_Regulator"/>
</dbReference>
<dbReference type="Gene3D" id="1.25.40.10">
    <property type="entry name" value="Tetratricopeptide repeat domain"/>
    <property type="match status" value="1"/>
</dbReference>
<name>A0ABS4QYS7_9HYPH</name>
<dbReference type="SMART" id="SM00671">
    <property type="entry name" value="SEL1"/>
    <property type="match status" value="2"/>
</dbReference>
<evidence type="ECO:0000313" key="2">
    <source>
        <dbReference type="EMBL" id="MBP2235790.1"/>
    </source>
</evidence>
<evidence type="ECO:0000313" key="3">
    <source>
        <dbReference type="Proteomes" id="UP000730739"/>
    </source>
</evidence>
<dbReference type="EMBL" id="JAGILA010000002">
    <property type="protein sequence ID" value="MBP2235790.1"/>
    <property type="molecule type" value="Genomic_DNA"/>
</dbReference>
<feature type="chain" id="PRO_5046189019" description="Sel1 repeat family protein" evidence="1">
    <location>
        <begin position="33"/>
        <end position="203"/>
    </location>
</feature>
<dbReference type="PANTHER" id="PTHR43628:SF1">
    <property type="entry name" value="CHITIN SYNTHASE REGULATORY FACTOR 2-RELATED"/>
    <property type="match status" value="1"/>
</dbReference>
<dbReference type="PANTHER" id="PTHR43628">
    <property type="entry name" value="ACTIVATOR OF C KINASE PROTEIN 1-RELATED"/>
    <property type="match status" value="1"/>
</dbReference>
<proteinExistence type="predicted"/>
<dbReference type="Proteomes" id="UP000730739">
    <property type="component" value="Unassembled WGS sequence"/>
</dbReference>
<organism evidence="2 3">
    <name type="scientific">Sinorhizobium kostiense</name>
    <dbReference type="NCBI Taxonomy" id="76747"/>
    <lineage>
        <taxon>Bacteria</taxon>
        <taxon>Pseudomonadati</taxon>
        <taxon>Pseudomonadota</taxon>
        <taxon>Alphaproteobacteria</taxon>
        <taxon>Hyphomicrobiales</taxon>
        <taxon>Rhizobiaceae</taxon>
        <taxon>Sinorhizobium/Ensifer group</taxon>
        <taxon>Sinorhizobium</taxon>
    </lineage>
</organism>
<gene>
    <name evidence="2" type="ORF">J2Z31_002282</name>
</gene>
<sequence>MDKRLNPNAPIVSALLMSALTLTAAALPPAHASDLSVAEQCDKEAGSELDLERNMSFPPVATQDIRIGIALSACREAYNQSGSPRIQFQLARVLDRAGERLKSHGIIEEAARNGHALAMVHYGALLAERGEEKEAFDFYRRAAETGNALAAHNLGIAYRDGIGTAPHGELSARWLAHAAQLGEAGERSRTLEAAALATENRIE</sequence>
<protein>
    <recommendedName>
        <fullName evidence="4">Sel1 repeat family protein</fullName>
    </recommendedName>
</protein>
<dbReference type="RefSeq" id="WP_234939360.1">
    <property type="nucleotide sequence ID" value="NZ_JAGILA010000002.1"/>
</dbReference>
<evidence type="ECO:0008006" key="4">
    <source>
        <dbReference type="Google" id="ProtNLM"/>
    </source>
</evidence>
<comment type="caution">
    <text evidence="2">The sequence shown here is derived from an EMBL/GenBank/DDBJ whole genome shotgun (WGS) entry which is preliminary data.</text>
</comment>
<feature type="signal peptide" evidence="1">
    <location>
        <begin position="1"/>
        <end position="32"/>
    </location>
</feature>